<gene>
    <name evidence="1" type="ORF">F53441_10230</name>
</gene>
<dbReference type="Proteomes" id="UP000605986">
    <property type="component" value="Unassembled WGS sequence"/>
</dbReference>
<sequence length="439" mass="50225">MTTSHFETLPITDIAQILPFEDVKSLSLVSRVMRDAVRRPLFSGTLSITCPVSPDRDLDGHINKYGEFISRLHFNINLELNPYGTTRKEKVLSRASLIWGTSSGDTIKSIIRGEALSHIDTLSVKFNVNQFVDDNDGWGHRAGSIHVFEYSEHPQEVYKEEQKLIWRAQYTEVWNQIAANPNIKKMKISNLLPKLSSAWYTDEWETFLGRLEDLDISIFGGDNGAGWEAQRMEGFAGFSEDLSTFMMQHAINVTRLRVEAHEHDLLGRCYLNDVPLPFENAQLPALCRLELERIMVSGGLLDFLEGRADILQEIKLHDCMCCCESGNPSWADLWKLIREVNTNVNNISHSQSETPPLADPVPFVYTGETLPDSEEAAEIRELLKQDKGLVLWRYVEIDDKYGFIIERSDENVERSVEGRDQLEYTMLLEELEKRRKKGL</sequence>
<protein>
    <recommendedName>
        <fullName evidence="3">F-box domain-containing protein</fullName>
    </recommendedName>
</protein>
<reference evidence="1" key="1">
    <citation type="submission" date="2020-01" db="EMBL/GenBank/DDBJ databases">
        <title>Identification and distribution of gene clusters putatively required for synthesis of sphingolipid metabolism inhibitors in phylogenetically diverse species of the filamentous fungus Fusarium.</title>
        <authorList>
            <person name="Kim H.-S."/>
            <person name="Busman M."/>
            <person name="Brown D.W."/>
            <person name="Divon H."/>
            <person name="Uhlig S."/>
            <person name="Proctor R.H."/>
        </authorList>
    </citation>
    <scope>NUCLEOTIDE SEQUENCE</scope>
    <source>
        <strain evidence="1">NRRL 53441</strain>
    </source>
</reference>
<accession>A0A8H4K972</accession>
<keyword evidence="2" id="KW-1185">Reference proteome</keyword>
<dbReference type="OrthoDB" id="5410873at2759"/>
<evidence type="ECO:0008006" key="3">
    <source>
        <dbReference type="Google" id="ProtNLM"/>
    </source>
</evidence>
<evidence type="ECO:0000313" key="2">
    <source>
        <dbReference type="Proteomes" id="UP000605986"/>
    </source>
</evidence>
<proteinExistence type="predicted"/>
<dbReference type="EMBL" id="JAADJG010000478">
    <property type="protein sequence ID" value="KAF4446082.1"/>
    <property type="molecule type" value="Genomic_DNA"/>
</dbReference>
<comment type="caution">
    <text evidence="1">The sequence shown here is derived from an EMBL/GenBank/DDBJ whole genome shotgun (WGS) entry which is preliminary data.</text>
</comment>
<evidence type="ECO:0000313" key="1">
    <source>
        <dbReference type="EMBL" id="KAF4446082.1"/>
    </source>
</evidence>
<organism evidence="1 2">
    <name type="scientific">Fusarium austroafricanum</name>
    <dbReference type="NCBI Taxonomy" id="2364996"/>
    <lineage>
        <taxon>Eukaryota</taxon>
        <taxon>Fungi</taxon>
        <taxon>Dikarya</taxon>
        <taxon>Ascomycota</taxon>
        <taxon>Pezizomycotina</taxon>
        <taxon>Sordariomycetes</taxon>
        <taxon>Hypocreomycetidae</taxon>
        <taxon>Hypocreales</taxon>
        <taxon>Nectriaceae</taxon>
        <taxon>Fusarium</taxon>
        <taxon>Fusarium concolor species complex</taxon>
    </lineage>
</organism>
<name>A0A8H4K972_9HYPO</name>
<dbReference type="AlphaFoldDB" id="A0A8H4K972"/>